<name>A0ABN1LTQ9_9CLOT</name>
<gene>
    <name evidence="1" type="ORF">GCM10008916_25390</name>
</gene>
<dbReference type="Proteomes" id="UP001501764">
    <property type="component" value="Unassembled WGS sequence"/>
</dbReference>
<dbReference type="EMBL" id="BAAACO010000002">
    <property type="protein sequence ID" value="GAA0860183.1"/>
    <property type="molecule type" value="Genomic_DNA"/>
</dbReference>
<dbReference type="RefSeq" id="WP_346026102.1">
    <property type="nucleotide sequence ID" value="NZ_BAAACO010000002.1"/>
</dbReference>
<proteinExistence type="predicted"/>
<organism evidence="1 2">
    <name type="scientific">Clostridium nitritogenes</name>
    <dbReference type="NCBI Taxonomy" id="83340"/>
    <lineage>
        <taxon>Bacteria</taxon>
        <taxon>Bacillati</taxon>
        <taxon>Bacillota</taxon>
        <taxon>Clostridia</taxon>
        <taxon>Eubacteriales</taxon>
        <taxon>Clostridiaceae</taxon>
        <taxon>Clostridium</taxon>
    </lineage>
</organism>
<sequence length="106" mass="12117">MENKDQNNNLQEPQEIDYKAEYERMTAEKDRKEVLTNLEKVLSEKGYSLNAEELSKNTEGVNNDTLKEATKLINNLVKTSPYTYVPGNGATSDKKDRITFEDAINK</sequence>
<keyword evidence="2" id="KW-1185">Reference proteome</keyword>
<protein>
    <submittedName>
        <fullName evidence="1">Uncharacterized protein</fullName>
    </submittedName>
</protein>
<evidence type="ECO:0000313" key="1">
    <source>
        <dbReference type="EMBL" id="GAA0860183.1"/>
    </source>
</evidence>
<evidence type="ECO:0000313" key="2">
    <source>
        <dbReference type="Proteomes" id="UP001501764"/>
    </source>
</evidence>
<accession>A0ABN1LTQ9</accession>
<reference evidence="1 2" key="1">
    <citation type="journal article" date="2019" name="Int. J. Syst. Evol. Microbiol.">
        <title>The Global Catalogue of Microorganisms (GCM) 10K type strain sequencing project: providing services to taxonomists for standard genome sequencing and annotation.</title>
        <authorList>
            <consortium name="The Broad Institute Genomics Platform"/>
            <consortium name="The Broad Institute Genome Sequencing Center for Infectious Disease"/>
            <person name="Wu L."/>
            <person name="Ma J."/>
        </authorList>
    </citation>
    <scope>NUCLEOTIDE SEQUENCE [LARGE SCALE GENOMIC DNA]</scope>
    <source>
        <strain evidence="1 2">JCM 6485</strain>
    </source>
</reference>
<comment type="caution">
    <text evidence="1">The sequence shown here is derived from an EMBL/GenBank/DDBJ whole genome shotgun (WGS) entry which is preliminary data.</text>
</comment>